<keyword evidence="2" id="KW-1133">Transmembrane helix</keyword>
<name>A0A9P4SFS2_9PEZI</name>
<keyword evidence="4" id="KW-1185">Reference proteome</keyword>
<evidence type="ECO:0000256" key="1">
    <source>
        <dbReference type="SAM" id="MobiDB-lite"/>
    </source>
</evidence>
<evidence type="ECO:0000256" key="2">
    <source>
        <dbReference type="SAM" id="Phobius"/>
    </source>
</evidence>
<accession>A0A9P4SFS2</accession>
<dbReference type="EMBL" id="MU006091">
    <property type="protein sequence ID" value="KAF2841504.1"/>
    <property type="molecule type" value="Genomic_DNA"/>
</dbReference>
<gene>
    <name evidence="3" type="ORF">M501DRAFT_990011</name>
</gene>
<proteinExistence type="predicted"/>
<feature type="transmembrane region" description="Helical" evidence="2">
    <location>
        <begin position="83"/>
        <end position="104"/>
    </location>
</feature>
<keyword evidence="2" id="KW-0472">Membrane</keyword>
<feature type="transmembrane region" description="Helical" evidence="2">
    <location>
        <begin position="110"/>
        <end position="130"/>
    </location>
</feature>
<reference evidence="3" key="1">
    <citation type="journal article" date="2020" name="Stud. Mycol.">
        <title>101 Dothideomycetes genomes: a test case for predicting lifestyles and emergence of pathogens.</title>
        <authorList>
            <person name="Haridas S."/>
            <person name="Albert R."/>
            <person name="Binder M."/>
            <person name="Bloem J."/>
            <person name="Labutti K."/>
            <person name="Salamov A."/>
            <person name="Andreopoulos B."/>
            <person name="Baker S."/>
            <person name="Barry K."/>
            <person name="Bills G."/>
            <person name="Bluhm B."/>
            <person name="Cannon C."/>
            <person name="Castanera R."/>
            <person name="Culley D."/>
            <person name="Daum C."/>
            <person name="Ezra D."/>
            <person name="Gonzalez J."/>
            <person name="Henrissat B."/>
            <person name="Kuo A."/>
            <person name="Liang C."/>
            <person name="Lipzen A."/>
            <person name="Lutzoni F."/>
            <person name="Magnuson J."/>
            <person name="Mondo S."/>
            <person name="Nolan M."/>
            <person name="Ohm R."/>
            <person name="Pangilinan J."/>
            <person name="Park H.-J."/>
            <person name="Ramirez L."/>
            <person name="Alfaro M."/>
            <person name="Sun H."/>
            <person name="Tritt A."/>
            <person name="Yoshinaga Y."/>
            <person name="Zwiers L.-H."/>
            <person name="Turgeon B."/>
            <person name="Goodwin S."/>
            <person name="Spatafora J."/>
            <person name="Crous P."/>
            <person name="Grigoriev I."/>
        </authorList>
    </citation>
    <scope>NUCLEOTIDE SEQUENCE</scope>
    <source>
        <strain evidence="3">CBS 101060</strain>
    </source>
</reference>
<sequence length="261" mass="27414">MAAVLDTVQGLASNVVGKGKNILDSIFPPEKRAEVLTKLQTFALNNPKLAAFLLTNIALTGFPIFLFLVFTITVFVFSLLTSLLVALLAALLFTAAMVLVALFVVLPTVFMTTMAATFVFLWGLGGYYLLKWLNKDELGGAPEGGAIGDKLNSLTRGRLDFLMGGLREQQSGKDGEKAGAEKKTNGEKGEKGEKGGVEQVDGAVNGVKKNVPGGKNVPDTKNATDQVEKTANTGDVQKKVEGVPRKLGTAKGAVGGVTGLT</sequence>
<organism evidence="3 4">
    <name type="scientific">Patellaria atrata CBS 101060</name>
    <dbReference type="NCBI Taxonomy" id="1346257"/>
    <lineage>
        <taxon>Eukaryota</taxon>
        <taxon>Fungi</taxon>
        <taxon>Dikarya</taxon>
        <taxon>Ascomycota</taxon>
        <taxon>Pezizomycotina</taxon>
        <taxon>Dothideomycetes</taxon>
        <taxon>Dothideomycetes incertae sedis</taxon>
        <taxon>Patellariales</taxon>
        <taxon>Patellariaceae</taxon>
        <taxon>Patellaria</taxon>
    </lineage>
</organism>
<keyword evidence="2" id="KW-0812">Transmembrane</keyword>
<dbReference type="Proteomes" id="UP000799429">
    <property type="component" value="Unassembled WGS sequence"/>
</dbReference>
<dbReference type="AlphaFoldDB" id="A0A9P4SFS2"/>
<feature type="compositionally biased region" description="Polar residues" evidence="1">
    <location>
        <begin position="219"/>
        <end position="235"/>
    </location>
</feature>
<feature type="region of interest" description="Disordered" evidence="1">
    <location>
        <begin position="169"/>
        <end position="261"/>
    </location>
</feature>
<feature type="transmembrane region" description="Helical" evidence="2">
    <location>
        <begin position="49"/>
        <end position="76"/>
    </location>
</feature>
<protein>
    <submittedName>
        <fullName evidence="3">Uncharacterized protein</fullName>
    </submittedName>
</protein>
<evidence type="ECO:0000313" key="3">
    <source>
        <dbReference type="EMBL" id="KAF2841504.1"/>
    </source>
</evidence>
<feature type="compositionally biased region" description="Basic and acidic residues" evidence="1">
    <location>
        <begin position="170"/>
        <end position="196"/>
    </location>
</feature>
<dbReference type="OrthoDB" id="3928876at2759"/>
<evidence type="ECO:0000313" key="4">
    <source>
        <dbReference type="Proteomes" id="UP000799429"/>
    </source>
</evidence>
<comment type="caution">
    <text evidence="3">The sequence shown here is derived from an EMBL/GenBank/DDBJ whole genome shotgun (WGS) entry which is preliminary data.</text>
</comment>
<dbReference type="Pfam" id="PF16015">
    <property type="entry name" value="Promethin"/>
    <property type="match status" value="1"/>
</dbReference>